<dbReference type="Proteomes" id="UP001601303">
    <property type="component" value="Unassembled WGS sequence"/>
</dbReference>
<comment type="caution">
    <text evidence="1">The sequence shown here is derived from an EMBL/GenBank/DDBJ whole genome shotgun (WGS) entry which is preliminary data.</text>
</comment>
<name>A0ABW6MLA7_9ACTN</name>
<dbReference type="Gene3D" id="1.50.10.10">
    <property type="match status" value="1"/>
</dbReference>
<dbReference type="EMBL" id="JBIAHM010000020">
    <property type="protein sequence ID" value="MFE9605510.1"/>
    <property type="molecule type" value="Genomic_DNA"/>
</dbReference>
<evidence type="ECO:0000313" key="2">
    <source>
        <dbReference type="Proteomes" id="UP001601303"/>
    </source>
</evidence>
<dbReference type="SUPFAM" id="SSF48208">
    <property type="entry name" value="Six-hairpin glycosidases"/>
    <property type="match status" value="1"/>
</dbReference>
<gene>
    <name evidence="1" type="ORF">ACFYNQ_44065</name>
</gene>
<sequence>MTTKTNELTVGIGRKGVPDLADVAGHWVGADEIAHLPSLRNQQGQAHVNHDLTSLSWLAAPPFTFGYHTGELRVDGQVPAAQRFLWKPWGVLREHRRADGLLVTTDTRMALNRDLLLWRIEVTNDSAEARTVELAQDLFAMAAHSEVGYGWLYDGPWNHGMHHDFMALERIRATTEGAEPHYLLSPASRRLRLGKPRIPGIQRDEDHGPMLLDDALPAHVSHDKAPEPRAGVAGAVRGLRVAGADGEAILRTADEPIALTPDGETTLAPFALSTGLTIGFELRLDTAGQSGTVLTHGNHPDSLQIGVEDGRLWLGITGEREFTDAELPVGAWRRMRIQVEADHVVLRLAGAEIARTRHWTESQRWTSRVEDGTVTFADSRSPARAVHAFAGPPAELRATGAGGRATWTHRIEPGGRVTVGIVCAYGTDAGAVSAQARAAAADFEATARAGEDGWRRLWANMFTPGNPDFSGHLPTFTTEDAGLARTYYMGALQALYLRNTRIRTGEPVFLTGGPRLGPTTTYFWDHCEWSRLYALLEPAGLRAWLLRVLAGPYRDSFGVENLSGGPLGNAYSSTDYALFRLIEHYVCVTGDFAFLDETTGGTTVLAHLERLGLGWRERRNPATGGVLADFGDDPWQLLECVPTYTGVVASFNGAYVATTRSLAGLYRRLGRTEEAERTEVEAGQLAAALLDLYAGSGRWRILRPDGTDTIGHCLDFGLVAAALHRELPDGTRREMADFVNDRLLVGGWMRALSPDDPIAAASDRPDHGAAGAFAAWPGVTAHGLARLGFPDRAIALLRDLSSAASGGLWGQAMEIVTGPDGRHRARVAERGTAVRDNIAGAAGAEAVLSALFGINPTFATGGTTALPADLSVAGVGRLTQLGPVS</sequence>
<protein>
    <submittedName>
        <fullName evidence="1">Uncharacterized protein</fullName>
    </submittedName>
</protein>
<organism evidence="1 2">
    <name type="scientific">Streptomyces hokutonensis</name>
    <dbReference type="NCBI Taxonomy" id="1306990"/>
    <lineage>
        <taxon>Bacteria</taxon>
        <taxon>Bacillati</taxon>
        <taxon>Actinomycetota</taxon>
        <taxon>Actinomycetes</taxon>
        <taxon>Kitasatosporales</taxon>
        <taxon>Streptomycetaceae</taxon>
        <taxon>Streptomyces</taxon>
    </lineage>
</organism>
<evidence type="ECO:0000313" key="1">
    <source>
        <dbReference type="EMBL" id="MFE9605510.1"/>
    </source>
</evidence>
<proteinExistence type="predicted"/>
<reference evidence="1 2" key="1">
    <citation type="submission" date="2024-10" db="EMBL/GenBank/DDBJ databases">
        <title>The Natural Products Discovery Center: Release of the First 8490 Sequenced Strains for Exploring Actinobacteria Biosynthetic Diversity.</title>
        <authorList>
            <person name="Kalkreuter E."/>
            <person name="Kautsar S.A."/>
            <person name="Yang D."/>
            <person name="Bader C.D."/>
            <person name="Teijaro C.N."/>
            <person name="Fluegel L."/>
            <person name="Davis C.M."/>
            <person name="Simpson J.R."/>
            <person name="Lauterbach L."/>
            <person name="Steele A.D."/>
            <person name="Gui C."/>
            <person name="Meng S."/>
            <person name="Li G."/>
            <person name="Viehrig K."/>
            <person name="Ye F."/>
            <person name="Su P."/>
            <person name="Kiefer A.F."/>
            <person name="Nichols A."/>
            <person name="Cepeda A.J."/>
            <person name="Yan W."/>
            <person name="Fan B."/>
            <person name="Jiang Y."/>
            <person name="Adhikari A."/>
            <person name="Zheng C.-J."/>
            <person name="Schuster L."/>
            <person name="Cowan T.M."/>
            <person name="Smanski M.J."/>
            <person name="Chevrette M.G."/>
            <person name="De Carvalho L.P.S."/>
            <person name="Shen B."/>
        </authorList>
    </citation>
    <scope>NUCLEOTIDE SEQUENCE [LARGE SCALE GENOMIC DNA]</scope>
    <source>
        <strain evidence="1 2">NPDC006488</strain>
    </source>
</reference>
<keyword evidence="2" id="KW-1185">Reference proteome</keyword>
<accession>A0ABW6MLA7</accession>
<dbReference type="RefSeq" id="WP_388114277.1">
    <property type="nucleotide sequence ID" value="NZ_JBIAHM010000020.1"/>
</dbReference>
<dbReference type="InterPro" id="IPR008928">
    <property type="entry name" value="6-hairpin_glycosidase_sf"/>
</dbReference>
<dbReference type="InterPro" id="IPR012341">
    <property type="entry name" value="6hp_glycosidase-like_sf"/>
</dbReference>